<accession>A0AAW2G8P0</accession>
<protein>
    <submittedName>
        <fullName evidence="1">Uncharacterized protein</fullName>
    </submittedName>
</protein>
<comment type="caution">
    <text evidence="1">The sequence shown here is derived from an EMBL/GenBank/DDBJ whole genome shotgun (WGS) entry which is preliminary data.</text>
</comment>
<keyword evidence="2" id="KW-1185">Reference proteome</keyword>
<proteinExistence type="predicted"/>
<organism evidence="1 2">
    <name type="scientific">Cardiocondyla obscurior</name>
    <dbReference type="NCBI Taxonomy" id="286306"/>
    <lineage>
        <taxon>Eukaryota</taxon>
        <taxon>Metazoa</taxon>
        <taxon>Ecdysozoa</taxon>
        <taxon>Arthropoda</taxon>
        <taxon>Hexapoda</taxon>
        <taxon>Insecta</taxon>
        <taxon>Pterygota</taxon>
        <taxon>Neoptera</taxon>
        <taxon>Endopterygota</taxon>
        <taxon>Hymenoptera</taxon>
        <taxon>Apocrita</taxon>
        <taxon>Aculeata</taxon>
        <taxon>Formicoidea</taxon>
        <taxon>Formicidae</taxon>
        <taxon>Myrmicinae</taxon>
        <taxon>Cardiocondyla</taxon>
    </lineage>
</organism>
<gene>
    <name evidence="1" type="ORF">PUN28_006021</name>
</gene>
<evidence type="ECO:0000313" key="2">
    <source>
        <dbReference type="Proteomes" id="UP001430953"/>
    </source>
</evidence>
<dbReference type="EMBL" id="JADYXP020000005">
    <property type="protein sequence ID" value="KAL0123888.1"/>
    <property type="molecule type" value="Genomic_DNA"/>
</dbReference>
<name>A0AAW2G8P0_9HYME</name>
<evidence type="ECO:0000313" key="1">
    <source>
        <dbReference type="EMBL" id="KAL0123888.1"/>
    </source>
</evidence>
<dbReference type="AlphaFoldDB" id="A0AAW2G8P0"/>
<dbReference type="Proteomes" id="UP001430953">
    <property type="component" value="Unassembled WGS sequence"/>
</dbReference>
<reference evidence="1 2" key="1">
    <citation type="submission" date="2023-03" db="EMBL/GenBank/DDBJ databases">
        <title>High recombination rates correlate with genetic variation in Cardiocondyla obscurior ants.</title>
        <authorList>
            <person name="Errbii M."/>
        </authorList>
    </citation>
    <scope>NUCLEOTIDE SEQUENCE [LARGE SCALE GENOMIC DNA]</scope>
    <source>
        <strain evidence="1">Alpha-2009</strain>
        <tissue evidence="1">Whole body</tissue>
    </source>
</reference>
<sequence>MTVKLFNTVVLKTPVQNLTISNLYVGLEMNITEIKIHKYISSDIDNEFISRPVLSHRILHFRFSSVVRDNFIPSSISALSLFSLSLSSFLLSSLFEEEEKGEEITITETAKQIEKRTKRRDGVLVYTHTSISSVNVHDFTSDSTIL</sequence>